<feature type="compositionally biased region" description="Low complexity" evidence="1">
    <location>
        <begin position="89"/>
        <end position="103"/>
    </location>
</feature>
<dbReference type="GO" id="GO:0010411">
    <property type="term" value="P:xyloglucan metabolic process"/>
    <property type="evidence" value="ECO:0007669"/>
    <property type="project" value="TreeGrafter"/>
</dbReference>
<name>A0A4P7CZ22_9BURK</name>
<dbReference type="AlphaFoldDB" id="A0A4P7CZ22"/>
<feature type="compositionally biased region" description="Polar residues" evidence="1">
    <location>
        <begin position="109"/>
        <end position="124"/>
    </location>
</feature>
<gene>
    <name evidence="2" type="ORF">E1956_20950</name>
</gene>
<reference evidence="2 3" key="1">
    <citation type="submission" date="2019-03" db="EMBL/GenBank/DDBJ databases">
        <title>Paraburkholderia sp. 7MH5, isolated from subtropical forest soil.</title>
        <authorList>
            <person name="Gao Z.-H."/>
            <person name="Qiu L.-H."/>
        </authorList>
    </citation>
    <scope>NUCLEOTIDE SEQUENCE [LARGE SCALE GENOMIC DNA]</scope>
    <source>
        <strain evidence="2 3">7MH5</strain>
    </source>
</reference>
<dbReference type="RefSeq" id="WP_134752540.1">
    <property type="nucleotide sequence ID" value="NZ_CP038149.1"/>
</dbReference>
<accession>A0A4P7CZ22</accession>
<evidence type="ECO:0000313" key="3">
    <source>
        <dbReference type="Proteomes" id="UP000295727"/>
    </source>
</evidence>
<dbReference type="SUPFAM" id="SSF110296">
    <property type="entry name" value="Oligoxyloglucan reducing end-specific cellobiohydrolase"/>
    <property type="match status" value="1"/>
</dbReference>
<dbReference type="Proteomes" id="UP000295727">
    <property type="component" value="Chromosome 2"/>
</dbReference>
<dbReference type="PANTHER" id="PTHR43739">
    <property type="entry name" value="XYLOGLUCANASE (EUROFUNG)"/>
    <property type="match status" value="1"/>
</dbReference>
<dbReference type="EMBL" id="CP038149">
    <property type="protein sequence ID" value="QBQ99629.1"/>
    <property type="molecule type" value="Genomic_DNA"/>
</dbReference>
<dbReference type="KEGG" id="ppai:E1956_20950"/>
<evidence type="ECO:0000313" key="2">
    <source>
        <dbReference type="EMBL" id="QBQ99629.1"/>
    </source>
</evidence>
<feature type="region of interest" description="Disordered" evidence="1">
    <location>
        <begin position="77"/>
        <end position="139"/>
    </location>
</feature>
<dbReference type="InterPro" id="IPR052025">
    <property type="entry name" value="Xyloglucanase_GH74"/>
</dbReference>
<dbReference type="OrthoDB" id="9764804at2"/>
<evidence type="ECO:0000256" key="1">
    <source>
        <dbReference type="SAM" id="MobiDB-lite"/>
    </source>
</evidence>
<protein>
    <submittedName>
        <fullName evidence="2">Exo-alpha-sialidase</fullName>
    </submittedName>
</protein>
<keyword evidence="3" id="KW-1185">Reference proteome</keyword>
<dbReference type="InterPro" id="IPR015943">
    <property type="entry name" value="WD40/YVTN_repeat-like_dom_sf"/>
</dbReference>
<proteinExistence type="predicted"/>
<sequence>MSDRLLVATRKGLFVLQDDGKGGWTSNAPHFAGEPVSMVLPDPRDGTLYAALNLGHFGVKLHRLRAGMTDWEECAVPVYPPQPPDETRAGNGANASASASASADKGTGSDAQGSTDTAVDSGTDNADAAEPRPPSPPWTLQQIWSLEAGGPDEPGVLWAGTIPGGLFRSDDGGDTWALNRALWDRPERPEWFGGGYDAPGIHSVMIDPRDSRHVTIGISCGGVWQTFDGGARWRLSSEGMEADYMPPERRGDANVQDPHRVVQCAANPDALWTQHHCAIFRSTDGAAHWQRIEAQPSSFGFAVAVHPREPDTAWFVPAVKDACRIPVDGKFVVTRTRDGGRTFERFSNGLPPAPAYDLVYRHGLDVDDTGTRLAMGSTTGALWTSNDGGENWRLISAHLPPVYCVRFG</sequence>
<organism evidence="2 3">
    <name type="scientific">Paraburkholderia pallida</name>
    <dbReference type="NCBI Taxonomy" id="2547399"/>
    <lineage>
        <taxon>Bacteria</taxon>
        <taxon>Pseudomonadati</taxon>
        <taxon>Pseudomonadota</taxon>
        <taxon>Betaproteobacteria</taxon>
        <taxon>Burkholderiales</taxon>
        <taxon>Burkholderiaceae</taxon>
        <taxon>Paraburkholderia</taxon>
    </lineage>
</organism>
<dbReference type="PANTHER" id="PTHR43739:SF5">
    <property type="entry name" value="EXO-ALPHA-SIALIDASE"/>
    <property type="match status" value="1"/>
</dbReference>
<dbReference type="Gene3D" id="2.130.10.10">
    <property type="entry name" value="YVTN repeat-like/Quinoprotein amine dehydrogenase"/>
    <property type="match status" value="1"/>
</dbReference>